<dbReference type="SMR" id="A9V770"/>
<dbReference type="InterPro" id="IPR044926">
    <property type="entry name" value="RGS_subdomain_2"/>
</dbReference>
<dbReference type="eggNOG" id="KOG3590">
    <property type="taxonomic scope" value="Eukaryota"/>
</dbReference>
<evidence type="ECO:0000256" key="1">
    <source>
        <dbReference type="SAM" id="MobiDB-lite"/>
    </source>
</evidence>
<gene>
    <name evidence="3" type="ORF">MONBRDRAFT_33740</name>
</gene>
<feature type="compositionally biased region" description="Polar residues" evidence="1">
    <location>
        <begin position="340"/>
        <end position="350"/>
    </location>
</feature>
<dbReference type="KEGG" id="mbr:MONBRDRAFT_33740"/>
<dbReference type="EMBL" id="CH991564">
    <property type="protein sequence ID" value="EDQ86669.1"/>
    <property type="molecule type" value="Genomic_DNA"/>
</dbReference>
<feature type="domain" description="RGS" evidence="2">
    <location>
        <begin position="90"/>
        <end position="212"/>
    </location>
</feature>
<dbReference type="STRING" id="81824.A9V770"/>
<reference evidence="3 4" key="1">
    <citation type="journal article" date="2008" name="Nature">
        <title>The genome of the choanoflagellate Monosiga brevicollis and the origin of metazoans.</title>
        <authorList>
            <consortium name="JGI Sequencing"/>
            <person name="King N."/>
            <person name="Westbrook M.J."/>
            <person name="Young S.L."/>
            <person name="Kuo A."/>
            <person name="Abedin M."/>
            <person name="Chapman J."/>
            <person name="Fairclough S."/>
            <person name="Hellsten U."/>
            <person name="Isogai Y."/>
            <person name="Letunic I."/>
            <person name="Marr M."/>
            <person name="Pincus D."/>
            <person name="Putnam N."/>
            <person name="Rokas A."/>
            <person name="Wright K.J."/>
            <person name="Zuzow R."/>
            <person name="Dirks W."/>
            <person name="Good M."/>
            <person name="Goodstein D."/>
            <person name="Lemons D."/>
            <person name="Li W."/>
            <person name="Lyons J.B."/>
            <person name="Morris A."/>
            <person name="Nichols S."/>
            <person name="Richter D.J."/>
            <person name="Salamov A."/>
            <person name="Bork P."/>
            <person name="Lim W.A."/>
            <person name="Manning G."/>
            <person name="Miller W.T."/>
            <person name="McGinnis W."/>
            <person name="Shapiro H."/>
            <person name="Tjian R."/>
            <person name="Grigoriev I.V."/>
            <person name="Rokhsar D."/>
        </authorList>
    </citation>
    <scope>NUCLEOTIDE SEQUENCE [LARGE SCALE GENOMIC DNA]</scope>
    <source>
        <strain evidence="4">MX1 / ATCC 50154</strain>
    </source>
</reference>
<keyword evidence="4" id="KW-1185">Reference proteome</keyword>
<dbReference type="PROSITE" id="PS50132">
    <property type="entry name" value="RGS"/>
    <property type="match status" value="1"/>
</dbReference>
<dbReference type="PANTHER" id="PTHR13155:SF1">
    <property type="entry name" value="A-KINASE ANCHOR PROTEIN 10, MITOCHONDRIAL"/>
    <property type="match status" value="1"/>
</dbReference>
<dbReference type="RefSeq" id="XP_001748505.1">
    <property type="nucleotide sequence ID" value="XM_001748453.1"/>
</dbReference>
<evidence type="ECO:0000313" key="3">
    <source>
        <dbReference type="EMBL" id="EDQ86669.1"/>
    </source>
</evidence>
<dbReference type="CDD" id="cd08721">
    <property type="entry name" value="RGS_AKAP2_2"/>
    <property type="match status" value="1"/>
</dbReference>
<protein>
    <recommendedName>
        <fullName evidence="2">RGS domain-containing protein</fullName>
    </recommendedName>
</protein>
<dbReference type="InterPro" id="IPR016137">
    <property type="entry name" value="RGS"/>
</dbReference>
<evidence type="ECO:0000259" key="2">
    <source>
        <dbReference type="PROSITE" id="PS50132"/>
    </source>
</evidence>
<sequence length="350" mass="38696">MQRLQAVQDLFTDEALVSKLSLHIDGPLIEKAREATERGLKKADAKTLQPLTELTQATEKLLTSTHVPSFVRSEQFGQHAVSVLTAADVNVEDVLYDEDALMGFMQFLDEQGAGLLVQFWLLADNFASTFDEVSSKQRSDDALGIYNRFLSMEAPEPLGVDESTRVAVEASICREDGIQASCFAAVEHLCYTALRLHFFPRFKLSDIYMRLIKDFMARQAEPAAGSVPAEGVDDVSVAPEGEDTALKNSNKYSHGIYTLGTITEWGEFLRDAEVAEEPSMQLDTARIPVASRMQKALGRDLHEEMLVALQVSRMVINEVLREMEERGTLYMPPLDIQGPGATTTTAESVA</sequence>
<dbReference type="InterPro" id="IPR036305">
    <property type="entry name" value="RGS_sf"/>
</dbReference>
<accession>A9V770</accession>
<dbReference type="GeneID" id="5893795"/>
<dbReference type="Gene3D" id="1.10.167.10">
    <property type="entry name" value="Regulator of G-protein Signalling 4, domain 2"/>
    <property type="match status" value="1"/>
</dbReference>
<evidence type="ECO:0000313" key="4">
    <source>
        <dbReference type="Proteomes" id="UP000001357"/>
    </source>
</evidence>
<dbReference type="FunFam" id="1.10.167.10:FF:000005">
    <property type="entry name" value="Putative A-kinase anchor protein 10 mitochondrial"/>
    <property type="match status" value="1"/>
</dbReference>
<proteinExistence type="predicted"/>
<dbReference type="PANTHER" id="PTHR13155">
    <property type="entry name" value="A-KINASE ANCHOR PROTEINS"/>
    <property type="match status" value="1"/>
</dbReference>
<organism evidence="3 4">
    <name type="scientific">Monosiga brevicollis</name>
    <name type="common">Choanoflagellate</name>
    <dbReference type="NCBI Taxonomy" id="81824"/>
    <lineage>
        <taxon>Eukaryota</taxon>
        <taxon>Choanoflagellata</taxon>
        <taxon>Craspedida</taxon>
        <taxon>Salpingoecidae</taxon>
        <taxon>Monosiga</taxon>
    </lineage>
</organism>
<dbReference type="AlphaFoldDB" id="A9V770"/>
<dbReference type="SUPFAM" id="SSF48097">
    <property type="entry name" value="Regulator of G-protein signaling, RGS"/>
    <property type="match status" value="1"/>
</dbReference>
<dbReference type="InParanoid" id="A9V770"/>
<dbReference type="Proteomes" id="UP000001357">
    <property type="component" value="Unassembled WGS sequence"/>
</dbReference>
<feature type="region of interest" description="Disordered" evidence="1">
    <location>
        <begin position="331"/>
        <end position="350"/>
    </location>
</feature>
<dbReference type="InterPro" id="IPR052246">
    <property type="entry name" value="Cell_Polariz_PKAAnc"/>
</dbReference>
<dbReference type="Pfam" id="PF00615">
    <property type="entry name" value="RGS"/>
    <property type="match status" value="1"/>
</dbReference>
<dbReference type="SMART" id="SM00315">
    <property type="entry name" value="RGS"/>
    <property type="match status" value="1"/>
</dbReference>
<name>A9V770_MONBE</name>